<dbReference type="EMBL" id="JADOXO010000047">
    <property type="protein sequence ID" value="KAF9817072.1"/>
    <property type="molecule type" value="Genomic_DNA"/>
</dbReference>
<sequence length="33" mass="3616">MPSNTKGSPCTPPCPSLELFYRSLVSPSNVRIH</sequence>
<reference evidence="1" key="2">
    <citation type="journal article" name="Front. Microbiol.">
        <title>Degradative Capacity of Two Strains of Rhodonia placenta: From Phenotype to Genotype.</title>
        <authorList>
            <person name="Kolle M."/>
            <person name="Horta M.A.C."/>
            <person name="Nowrousian M."/>
            <person name="Ohm R.A."/>
            <person name="Benz J.P."/>
            <person name="Pilgard A."/>
        </authorList>
    </citation>
    <scope>NUCLEOTIDE SEQUENCE</scope>
    <source>
        <strain evidence="1">FPRL280</strain>
    </source>
</reference>
<comment type="caution">
    <text evidence="1">The sequence shown here is derived from an EMBL/GenBank/DDBJ whole genome shotgun (WGS) entry which is preliminary data.</text>
</comment>
<accession>A0A8H7P5F6</accession>
<gene>
    <name evidence="1" type="ORF">IEO21_03654</name>
</gene>
<proteinExistence type="predicted"/>
<evidence type="ECO:0000313" key="2">
    <source>
        <dbReference type="Proteomes" id="UP000639403"/>
    </source>
</evidence>
<dbReference type="AlphaFoldDB" id="A0A8H7P5F6"/>
<evidence type="ECO:0000313" key="1">
    <source>
        <dbReference type="EMBL" id="KAF9817072.1"/>
    </source>
</evidence>
<organism evidence="1 2">
    <name type="scientific">Rhodonia placenta</name>
    <dbReference type="NCBI Taxonomy" id="104341"/>
    <lineage>
        <taxon>Eukaryota</taxon>
        <taxon>Fungi</taxon>
        <taxon>Dikarya</taxon>
        <taxon>Basidiomycota</taxon>
        <taxon>Agaricomycotina</taxon>
        <taxon>Agaricomycetes</taxon>
        <taxon>Polyporales</taxon>
        <taxon>Adustoporiaceae</taxon>
        <taxon>Rhodonia</taxon>
    </lineage>
</organism>
<reference evidence="1" key="1">
    <citation type="submission" date="2020-11" db="EMBL/GenBank/DDBJ databases">
        <authorList>
            <person name="Koelle M."/>
            <person name="Horta M.A.C."/>
            <person name="Nowrousian M."/>
            <person name="Ohm R.A."/>
            <person name="Benz P."/>
            <person name="Pilgard A."/>
        </authorList>
    </citation>
    <scope>NUCLEOTIDE SEQUENCE</scope>
    <source>
        <strain evidence="1">FPRL280</strain>
    </source>
</reference>
<name>A0A8H7P5F6_9APHY</name>
<protein>
    <submittedName>
        <fullName evidence="1">Uncharacterized protein</fullName>
    </submittedName>
</protein>
<dbReference type="Proteomes" id="UP000639403">
    <property type="component" value="Unassembled WGS sequence"/>
</dbReference>